<keyword evidence="2 3" id="KW-0690">Ribosome biogenesis</keyword>
<dbReference type="InterPro" id="IPR003728">
    <property type="entry name" value="Ribosome_maturation_RimP"/>
</dbReference>
<evidence type="ECO:0000313" key="6">
    <source>
        <dbReference type="EMBL" id="GMA18767.1"/>
    </source>
</evidence>
<sequence>MAGTSIEERVRAELEPALAAHGVVVDELVVQAVGKRRVVRLTVDTDVATDDPDDDGTTPVAPLTLDEIADITRSVDEVLEASGVMGEQPYVLEVGSPGVGRALTDLRHYRRNVGRLVRLTLDDDAPEAAGEQLTGRIVQVGGPGTDPGAPVVIEVPATKKTAARTVRLAPQKARRASVQVEFNRSAAPTGGTEEDS</sequence>
<reference evidence="7" key="1">
    <citation type="journal article" date="2019" name="Int. J. Syst. Evol. Microbiol.">
        <title>The Global Catalogue of Microorganisms (GCM) 10K type strain sequencing project: providing services to taxonomists for standard genome sequencing and annotation.</title>
        <authorList>
            <consortium name="The Broad Institute Genomics Platform"/>
            <consortium name="The Broad Institute Genome Sequencing Center for Infectious Disease"/>
            <person name="Wu L."/>
            <person name="Ma J."/>
        </authorList>
    </citation>
    <scope>NUCLEOTIDE SEQUENCE [LARGE SCALE GENOMIC DNA]</scope>
    <source>
        <strain evidence="7">NBRC 105830</strain>
    </source>
</reference>
<feature type="region of interest" description="Disordered" evidence="4">
    <location>
        <begin position="164"/>
        <end position="196"/>
    </location>
</feature>
<dbReference type="HAMAP" id="MF_01077">
    <property type="entry name" value="RimP"/>
    <property type="match status" value="1"/>
</dbReference>
<evidence type="ECO:0000256" key="2">
    <source>
        <dbReference type="ARBA" id="ARBA00022517"/>
    </source>
</evidence>
<feature type="domain" description="Ribosome maturation factor RimP N-terminal" evidence="5">
    <location>
        <begin position="14"/>
        <end position="99"/>
    </location>
</feature>
<gene>
    <name evidence="3 6" type="primary">rimP</name>
    <name evidence="6" type="ORF">GCM10025862_07880</name>
</gene>
<dbReference type="RefSeq" id="WP_241443220.1">
    <property type="nucleotide sequence ID" value="NZ_BSUJ01000001.1"/>
</dbReference>
<comment type="subcellular location">
    <subcellularLocation>
        <location evidence="3">Cytoplasm</location>
    </subcellularLocation>
</comment>
<evidence type="ECO:0000259" key="5">
    <source>
        <dbReference type="Pfam" id="PF02576"/>
    </source>
</evidence>
<dbReference type="Proteomes" id="UP001157109">
    <property type="component" value="Unassembled WGS sequence"/>
</dbReference>
<organism evidence="6 7">
    <name type="scientific">Arsenicicoccus piscis</name>
    <dbReference type="NCBI Taxonomy" id="673954"/>
    <lineage>
        <taxon>Bacteria</taxon>
        <taxon>Bacillati</taxon>
        <taxon>Actinomycetota</taxon>
        <taxon>Actinomycetes</taxon>
        <taxon>Micrococcales</taxon>
        <taxon>Intrasporangiaceae</taxon>
        <taxon>Arsenicicoccus</taxon>
    </lineage>
</organism>
<dbReference type="Pfam" id="PF02576">
    <property type="entry name" value="RimP_N"/>
    <property type="match status" value="1"/>
</dbReference>
<dbReference type="PANTHER" id="PTHR33867:SF1">
    <property type="entry name" value="RIBOSOME MATURATION FACTOR RIMP"/>
    <property type="match status" value="1"/>
</dbReference>
<evidence type="ECO:0000313" key="7">
    <source>
        <dbReference type="Proteomes" id="UP001157109"/>
    </source>
</evidence>
<dbReference type="InterPro" id="IPR028989">
    <property type="entry name" value="RimP_N"/>
</dbReference>
<dbReference type="EMBL" id="BSUJ01000001">
    <property type="protein sequence ID" value="GMA18767.1"/>
    <property type="molecule type" value="Genomic_DNA"/>
</dbReference>
<dbReference type="PANTHER" id="PTHR33867">
    <property type="entry name" value="RIBOSOME MATURATION FACTOR RIMP"/>
    <property type="match status" value="1"/>
</dbReference>
<proteinExistence type="inferred from homology"/>
<evidence type="ECO:0000256" key="4">
    <source>
        <dbReference type="SAM" id="MobiDB-lite"/>
    </source>
</evidence>
<comment type="function">
    <text evidence="3">Required for maturation of 30S ribosomal subunits.</text>
</comment>
<dbReference type="InterPro" id="IPR035956">
    <property type="entry name" value="RimP_N_sf"/>
</dbReference>
<keyword evidence="7" id="KW-1185">Reference proteome</keyword>
<keyword evidence="1 3" id="KW-0963">Cytoplasm</keyword>
<evidence type="ECO:0000256" key="1">
    <source>
        <dbReference type="ARBA" id="ARBA00022490"/>
    </source>
</evidence>
<name>A0ABQ6HLA2_9MICO</name>
<dbReference type="SUPFAM" id="SSF75420">
    <property type="entry name" value="YhbC-like, N-terminal domain"/>
    <property type="match status" value="1"/>
</dbReference>
<protein>
    <recommendedName>
        <fullName evidence="3">Ribosome maturation factor RimP</fullName>
    </recommendedName>
</protein>
<comment type="caution">
    <text evidence="6">The sequence shown here is derived from an EMBL/GenBank/DDBJ whole genome shotgun (WGS) entry which is preliminary data.</text>
</comment>
<dbReference type="Gene3D" id="3.30.300.70">
    <property type="entry name" value="RimP-like superfamily, N-terminal"/>
    <property type="match status" value="1"/>
</dbReference>
<evidence type="ECO:0000256" key="3">
    <source>
        <dbReference type="HAMAP-Rule" id="MF_01077"/>
    </source>
</evidence>
<accession>A0ABQ6HLA2</accession>
<comment type="similarity">
    <text evidence="3">Belongs to the RimP family.</text>
</comment>